<dbReference type="Pfam" id="PF16326">
    <property type="entry name" value="ABC_tran_CTD"/>
    <property type="match status" value="1"/>
</dbReference>
<dbReference type="EMBL" id="QYBB01000013">
    <property type="protein sequence ID" value="RYC31613.1"/>
    <property type="molecule type" value="Genomic_DNA"/>
</dbReference>
<organism evidence="8 9">
    <name type="scientific">Lichenibacterium minor</name>
    <dbReference type="NCBI Taxonomy" id="2316528"/>
    <lineage>
        <taxon>Bacteria</taxon>
        <taxon>Pseudomonadati</taxon>
        <taxon>Pseudomonadota</taxon>
        <taxon>Alphaproteobacteria</taxon>
        <taxon>Hyphomicrobiales</taxon>
        <taxon>Lichenihabitantaceae</taxon>
        <taxon>Lichenibacterium</taxon>
    </lineage>
</organism>
<dbReference type="Pfam" id="PF12848">
    <property type="entry name" value="ABC_tran_Xtn"/>
    <property type="match status" value="1"/>
</dbReference>
<dbReference type="PROSITE" id="PS50893">
    <property type="entry name" value="ABC_TRANSPORTER_2"/>
    <property type="match status" value="2"/>
</dbReference>
<dbReference type="InterPro" id="IPR050611">
    <property type="entry name" value="ABCF"/>
</dbReference>
<dbReference type="FunFam" id="3.40.50.300:FF:000011">
    <property type="entry name" value="Putative ABC transporter ATP-binding component"/>
    <property type="match status" value="1"/>
</dbReference>
<name>A0A4Q2U4X6_9HYPH</name>
<dbReference type="Gene3D" id="1.10.287.380">
    <property type="entry name" value="Valyl-tRNA synthetase, C-terminal domain"/>
    <property type="match status" value="1"/>
</dbReference>
<feature type="domain" description="ABC transporter" evidence="7">
    <location>
        <begin position="2"/>
        <end position="243"/>
    </location>
</feature>
<dbReference type="CDD" id="cd03221">
    <property type="entry name" value="ABCF_EF-3"/>
    <property type="match status" value="2"/>
</dbReference>
<keyword evidence="2" id="KW-0677">Repeat</keyword>
<evidence type="ECO:0000256" key="5">
    <source>
        <dbReference type="SAM" id="Coils"/>
    </source>
</evidence>
<dbReference type="AlphaFoldDB" id="A0A4Q2U4X6"/>
<evidence type="ECO:0000256" key="6">
    <source>
        <dbReference type="SAM" id="MobiDB-lite"/>
    </source>
</evidence>
<feature type="compositionally biased region" description="Low complexity" evidence="6">
    <location>
        <begin position="538"/>
        <end position="548"/>
    </location>
</feature>
<dbReference type="OrthoDB" id="9808609at2"/>
<evidence type="ECO:0000256" key="4">
    <source>
        <dbReference type="ARBA" id="ARBA00022840"/>
    </source>
</evidence>
<dbReference type="GO" id="GO:0016887">
    <property type="term" value="F:ATP hydrolysis activity"/>
    <property type="evidence" value="ECO:0007669"/>
    <property type="project" value="InterPro"/>
</dbReference>
<keyword evidence="3" id="KW-0547">Nucleotide-binding</keyword>
<dbReference type="PANTHER" id="PTHR19211">
    <property type="entry name" value="ATP-BINDING TRANSPORT PROTEIN-RELATED"/>
    <property type="match status" value="1"/>
</dbReference>
<dbReference type="Proteomes" id="UP000290759">
    <property type="component" value="Unassembled WGS sequence"/>
</dbReference>
<comment type="similarity">
    <text evidence="1">Belongs to the ABC transporter superfamily.</text>
</comment>
<feature type="region of interest" description="Disordered" evidence="6">
    <location>
        <begin position="523"/>
        <end position="548"/>
    </location>
</feature>
<comment type="caution">
    <text evidence="8">The sequence shown here is derived from an EMBL/GenBank/DDBJ whole genome shotgun (WGS) entry which is preliminary data.</text>
</comment>
<proteinExistence type="inferred from homology"/>
<feature type="coiled-coil region" evidence="5">
    <location>
        <begin position="548"/>
        <end position="609"/>
    </location>
</feature>
<dbReference type="GO" id="GO:0005524">
    <property type="term" value="F:ATP binding"/>
    <property type="evidence" value="ECO:0007669"/>
    <property type="project" value="UniProtKB-KW"/>
</dbReference>
<dbReference type="InterPro" id="IPR027417">
    <property type="entry name" value="P-loop_NTPase"/>
</dbReference>
<dbReference type="InterPro" id="IPR003593">
    <property type="entry name" value="AAA+_ATPase"/>
</dbReference>
<dbReference type="RefSeq" id="WP_129227312.1">
    <property type="nucleotide sequence ID" value="NZ_QYBB01000013.1"/>
</dbReference>
<keyword evidence="5" id="KW-0175">Coiled coil</keyword>
<sequence>MLHITDLTYRLGPRMLFDGASAAIPTGARTGFVGRNGTGKTTLFRMIAGDLSPESGTLQIPNRMRLGQVEQEAPGGPTTLVDFVLDADKERAALLAEADTATDPNRIAEVHARLVDIEAHAAPSRAATILQGLGFDEAAQNRALSEFSGGWRMRVALAAVLFTQPDLLLLDEPTNYLDMEGTLWLIDYLATYPATVLIISHDRDLLDAVCDHILHLDAAKLTVWRGNYDSFETQRREQQAIQAKHIKKQEEQRKHLQSFVDRFRASATKASQAQSRIKMLERMKPISAIVDSQVMPFHLPSPERPLSPPIVAMDGASTGYDDRPVLSRLSLNISNDDRIGLLGSNGNGKSTFAKLVAGRMVTLGGSLKKSSKMTVGFFAQHQVEELGEVETPYAYVAARMKDGTESRIRGKCAQLGFPATKADTPVAQLSGGEKARLMMGLAAFDGPHLLILDEPTNHLDIDSRSALIEAINGYEGAIVIISHDRYLIDACADRLWLVDGGTVSTFDGDMDDYKSLVLSRASGSSAGRKPKADKGAAPERAPSPAKAAAQAKKQIAALDEKIAKLTGLLARIDAALVDPNAYSRDKNKASQLAGQRKELARALEVAEDEWLALTTLFEAAAE</sequence>
<reference evidence="8 9" key="2">
    <citation type="submission" date="2019-02" db="EMBL/GenBank/DDBJ databases">
        <title>'Lichenibacterium ramalinii' gen. nov. sp. nov., 'Lichenibacterium minor' gen. nov. sp. nov.</title>
        <authorList>
            <person name="Pankratov T."/>
        </authorList>
    </citation>
    <scope>NUCLEOTIDE SEQUENCE [LARGE SCALE GENOMIC DNA]</scope>
    <source>
        <strain evidence="8 9">RmlP026</strain>
    </source>
</reference>
<dbReference type="InterPro" id="IPR017871">
    <property type="entry name" value="ABC_transporter-like_CS"/>
</dbReference>
<evidence type="ECO:0000313" key="9">
    <source>
        <dbReference type="Proteomes" id="UP000290759"/>
    </source>
</evidence>
<reference evidence="8 9" key="1">
    <citation type="submission" date="2018-12" db="EMBL/GenBank/DDBJ databases">
        <authorList>
            <person name="Grouzdev D.S."/>
            <person name="Krutkina M.S."/>
        </authorList>
    </citation>
    <scope>NUCLEOTIDE SEQUENCE [LARGE SCALE GENOMIC DNA]</scope>
    <source>
        <strain evidence="8 9">RmlP026</strain>
    </source>
</reference>
<keyword evidence="4 8" id="KW-0067">ATP-binding</keyword>
<evidence type="ECO:0000313" key="8">
    <source>
        <dbReference type="EMBL" id="RYC31613.1"/>
    </source>
</evidence>
<dbReference type="GO" id="GO:0003677">
    <property type="term" value="F:DNA binding"/>
    <property type="evidence" value="ECO:0007669"/>
    <property type="project" value="InterPro"/>
</dbReference>
<dbReference type="SMART" id="SM00382">
    <property type="entry name" value="AAA"/>
    <property type="match status" value="2"/>
</dbReference>
<dbReference type="Gene3D" id="3.40.50.300">
    <property type="entry name" value="P-loop containing nucleotide triphosphate hydrolases"/>
    <property type="match status" value="2"/>
</dbReference>
<dbReference type="SUPFAM" id="SSF52540">
    <property type="entry name" value="P-loop containing nucleoside triphosphate hydrolases"/>
    <property type="match status" value="2"/>
</dbReference>
<evidence type="ECO:0000256" key="1">
    <source>
        <dbReference type="ARBA" id="ARBA00005417"/>
    </source>
</evidence>
<dbReference type="InterPro" id="IPR037118">
    <property type="entry name" value="Val-tRNA_synth_C_sf"/>
</dbReference>
<dbReference type="InterPro" id="IPR003439">
    <property type="entry name" value="ABC_transporter-like_ATP-bd"/>
</dbReference>
<dbReference type="InterPro" id="IPR032524">
    <property type="entry name" value="ABC_tran_C"/>
</dbReference>
<feature type="domain" description="ABC transporter" evidence="7">
    <location>
        <begin position="311"/>
        <end position="525"/>
    </location>
</feature>
<evidence type="ECO:0000259" key="7">
    <source>
        <dbReference type="PROSITE" id="PS50893"/>
    </source>
</evidence>
<dbReference type="Pfam" id="PF00005">
    <property type="entry name" value="ABC_tran"/>
    <property type="match status" value="2"/>
</dbReference>
<dbReference type="PANTHER" id="PTHR19211:SF14">
    <property type="entry name" value="ATP-BINDING CASSETTE SUB-FAMILY F MEMBER 1"/>
    <property type="match status" value="1"/>
</dbReference>
<evidence type="ECO:0000256" key="3">
    <source>
        <dbReference type="ARBA" id="ARBA00022741"/>
    </source>
</evidence>
<protein>
    <submittedName>
        <fullName evidence="8">ABC transporter ATP-binding protein</fullName>
    </submittedName>
</protein>
<dbReference type="InterPro" id="IPR032781">
    <property type="entry name" value="ABC_tran_Xtn"/>
</dbReference>
<accession>A0A4Q2U4X6</accession>
<evidence type="ECO:0000256" key="2">
    <source>
        <dbReference type="ARBA" id="ARBA00022737"/>
    </source>
</evidence>
<keyword evidence="9" id="KW-1185">Reference proteome</keyword>
<dbReference type="PROSITE" id="PS00211">
    <property type="entry name" value="ABC_TRANSPORTER_1"/>
    <property type="match status" value="2"/>
</dbReference>
<gene>
    <name evidence="8" type="ORF">D3273_12980</name>
</gene>